<dbReference type="Gene3D" id="3.40.50.1440">
    <property type="entry name" value="Tubulin/FtsZ, GTPase domain"/>
    <property type="match status" value="1"/>
</dbReference>
<evidence type="ECO:0008006" key="9">
    <source>
        <dbReference type="Google" id="ProtNLM"/>
    </source>
</evidence>
<evidence type="ECO:0000313" key="8">
    <source>
        <dbReference type="Proteomes" id="UP001054902"/>
    </source>
</evidence>
<dbReference type="InterPro" id="IPR045061">
    <property type="entry name" value="FtsZ/CetZ"/>
</dbReference>
<evidence type="ECO:0000259" key="6">
    <source>
        <dbReference type="SMART" id="SM00865"/>
    </source>
</evidence>
<dbReference type="InterPro" id="IPR000158">
    <property type="entry name" value="Cell_div_FtsZ"/>
</dbReference>
<feature type="domain" description="Tubulin/FtsZ GTPase" evidence="5">
    <location>
        <begin position="265"/>
        <end position="462"/>
    </location>
</feature>
<dbReference type="EMBL" id="BLLK01000022">
    <property type="protein sequence ID" value="GFH46134.1"/>
    <property type="molecule type" value="Genomic_DNA"/>
</dbReference>
<comment type="similarity">
    <text evidence="1">Belongs to the FtsZ family.</text>
</comment>
<dbReference type="InterPro" id="IPR008280">
    <property type="entry name" value="Tub_FtsZ_C"/>
</dbReference>
<feature type="compositionally biased region" description="Basic and acidic residues" evidence="4">
    <location>
        <begin position="99"/>
        <end position="130"/>
    </location>
</feature>
<feature type="compositionally biased region" description="Polar residues" evidence="4">
    <location>
        <begin position="174"/>
        <end position="183"/>
    </location>
</feature>
<dbReference type="Proteomes" id="UP001054902">
    <property type="component" value="Unassembled WGS sequence"/>
</dbReference>
<protein>
    <recommendedName>
        <fullName evidence="9">Cell division protein FtsZ</fullName>
    </recommendedName>
</protein>
<proteinExistence type="inferred from homology"/>
<keyword evidence="3" id="KW-0342">GTP-binding</keyword>
<evidence type="ECO:0000256" key="1">
    <source>
        <dbReference type="ARBA" id="ARBA00009690"/>
    </source>
</evidence>
<keyword evidence="8" id="KW-1185">Reference proteome</keyword>
<dbReference type="InterPro" id="IPR024757">
    <property type="entry name" value="FtsZ_C"/>
</dbReference>
<organism evidence="7 8">
    <name type="scientific">Chaetoceros tenuissimus</name>
    <dbReference type="NCBI Taxonomy" id="426638"/>
    <lineage>
        <taxon>Eukaryota</taxon>
        <taxon>Sar</taxon>
        <taxon>Stramenopiles</taxon>
        <taxon>Ochrophyta</taxon>
        <taxon>Bacillariophyta</taxon>
        <taxon>Coscinodiscophyceae</taxon>
        <taxon>Chaetocerotophycidae</taxon>
        <taxon>Chaetocerotales</taxon>
        <taxon>Chaetocerotaceae</taxon>
        <taxon>Chaetoceros</taxon>
    </lineage>
</organism>
<dbReference type="GO" id="GO:0005737">
    <property type="term" value="C:cytoplasm"/>
    <property type="evidence" value="ECO:0007669"/>
    <property type="project" value="TreeGrafter"/>
</dbReference>
<feature type="domain" description="Tubulin/FtsZ 2-layer sandwich" evidence="6">
    <location>
        <begin position="464"/>
        <end position="580"/>
    </location>
</feature>
<dbReference type="GO" id="GO:0003924">
    <property type="term" value="F:GTPase activity"/>
    <property type="evidence" value="ECO:0007669"/>
    <property type="project" value="InterPro"/>
</dbReference>
<dbReference type="GO" id="GO:0005525">
    <property type="term" value="F:GTP binding"/>
    <property type="evidence" value="ECO:0007669"/>
    <property type="project" value="UniProtKB-KW"/>
</dbReference>
<dbReference type="PANTHER" id="PTHR30314:SF3">
    <property type="entry name" value="MITOCHONDRIAL DIVISION PROTEIN FSZA"/>
    <property type="match status" value="1"/>
</dbReference>
<accession>A0AAD3CI88</accession>
<dbReference type="HAMAP" id="MF_00909">
    <property type="entry name" value="FtsZ"/>
    <property type="match status" value="1"/>
</dbReference>
<dbReference type="InterPro" id="IPR036525">
    <property type="entry name" value="Tubulin/FtsZ_GTPase_sf"/>
</dbReference>
<evidence type="ECO:0000313" key="7">
    <source>
        <dbReference type="EMBL" id="GFH46134.1"/>
    </source>
</evidence>
<comment type="caution">
    <text evidence="7">The sequence shown here is derived from an EMBL/GenBank/DDBJ whole genome shotgun (WGS) entry which is preliminary data.</text>
</comment>
<feature type="region of interest" description="Disordered" evidence="4">
    <location>
        <begin position="1"/>
        <end position="40"/>
    </location>
</feature>
<dbReference type="SMART" id="SM00865">
    <property type="entry name" value="Tubulin_C"/>
    <property type="match status" value="1"/>
</dbReference>
<dbReference type="Gene3D" id="3.30.1330.20">
    <property type="entry name" value="Tubulin/FtsZ, C-terminal domain"/>
    <property type="match status" value="1"/>
</dbReference>
<dbReference type="GO" id="GO:0051301">
    <property type="term" value="P:cell division"/>
    <property type="evidence" value="ECO:0007669"/>
    <property type="project" value="TreeGrafter"/>
</dbReference>
<keyword evidence="2" id="KW-0547">Nucleotide-binding</keyword>
<dbReference type="InterPro" id="IPR003008">
    <property type="entry name" value="Tubulin_FtsZ_GTPase"/>
</dbReference>
<evidence type="ECO:0000256" key="3">
    <source>
        <dbReference type="ARBA" id="ARBA00023134"/>
    </source>
</evidence>
<dbReference type="Pfam" id="PF00091">
    <property type="entry name" value="Tubulin"/>
    <property type="match status" value="1"/>
</dbReference>
<dbReference type="SUPFAM" id="SSF55307">
    <property type="entry name" value="Tubulin C-terminal domain-like"/>
    <property type="match status" value="1"/>
</dbReference>
<dbReference type="Pfam" id="PF12327">
    <property type="entry name" value="FtsZ_C"/>
    <property type="match status" value="1"/>
</dbReference>
<feature type="compositionally biased region" description="Acidic residues" evidence="4">
    <location>
        <begin position="158"/>
        <end position="171"/>
    </location>
</feature>
<dbReference type="AlphaFoldDB" id="A0AAD3CI88"/>
<feature type="compositionally biased region" description="Low complexity" evidence="4">
    <location>
        <begin position="131"/>
        <end position="143"/>
    </location>
</feature>
<dbReference type="InterPro" id="IPR018316">
    <property type="entry name" value="Tubulin/FtsZ_2-layer-sand-dom"/>
</dbReference>
<evidence type="ECO:0000256" key="2">
    <source>
        <dbReference type="ARBA" id="ARBA00022741"/>
    </source>
</evidence>
<dbReference type="SMART" id="SM00864">
    <property type="entry name" value="Tubulin"/>
    <property type="match status" value="1"/>
</dbReference>
<evidence type="ECO:0000256" key="4">
    <source>
        <dbReference type="SAM" id="MobiDB-lite"/>
    </source>
</evidence>
<gene>
    <name evidence="7" type="ORF">CTEN210_02608</name>
</gene>
<feature type="region of interest" description="Disordered" evidence="4">
    <location>
        <begin position="94"/>
        <end position="198"/>
    </location>
</feature>
<sequence>MTSDRESNDEKKKRPRNKYEKIRSALRPKDSDPKINDKKEMELRKMRRFLHKQKIKKDEPAKALKPIDDEKKAKALKFLPLGAVKARNLVVENHAAKQSQEKIDMASNDEIKTSNAEKDTREKKLREKGLRLSSLGDKSLGSKVTIEPKELGEPLNGLEEESTSEMTDTDIETFSKNSSTTPLANGASAPKNDSGYKESSNIDVNGIVAHKFDSILDEKEIQRYANKIPREKQIDQSLSWVPSVQSQKQVQDLDTMKRFGGTICRIKVLGVGDSGNNALNRLMDEYATINDGIEYWTVNSDASSLKQSQDYGCNIALLGPSTLGGKGTNGKTYKGMIAASESLEDITTMVEDSEVCIVTTGLGRGLGSGAAPAICTAAKQNGALTIAVVTKPFPFEGRKLVKEADDAVDILRETADAVIVISNSNVLQILPVEMSIEASFRVVDEIINQVIVGILDLLTKTDICTVQFSDVKSVLGDGGISFMGMGTGVVVEDATLAALTSPLLLEGPLEQADGILVNIVGGQTLSLRKIDAVLKLINKNVNNDANVVVGAHCDERLANDAIIVTLIATSFKTEVITRNIRDYVDQL</sequence>
<dbReference type="InterPro" id="IPR037103">
    <property type="entry name" value="Tubulin/FtsZ-like_C"/>
</dbReference>
<dbReference type="CDD" id="cd02201">
    <property type="entry name" value="FtsZ_type1"/>
    <property type="match status" value="1"/>
</dbReference>
<dbReference type="GO" id="GO:0048285">
    <property type="term" value="P:organelle fission"/>
    <property type="evidence" value="ECO:0007669"/>
    <property type="project" value="TreeGrafter"/>
</dbReference>
<dbReference type="GO" id="GO:0032153">
    <property type="term" value="C:cell division site"/>
    <property type="evidence" value="ECO:0007669"/>
    <property type="project" value="TreeGrafter"/>
</dbReference>
<reference evidence="7 8" key="1">
    <citation type="journal article" date="2021" name="Sci. Rep.">
        <title>The genome of the diatom Chaetoceros tenuissimus carries an ancient integrated fragment of an extant virus.</title>
        <authorList>
            <person name="Hongo Y."/>
            <person name="Kimura K."/>
            <person name="Takaki Y."/>
            <person name="Yoshida Y."/>
            <person name="Baba S."/>
            <person name="Kobayashi G."/>
            <person name="Nagasaki K."/>
            <person name="Hano T."/>
            <person name="Tomaru Y."/>
        </authorList>
    </citation>
    <scope>NUCLEOTIDE SEQUENCE [LARGE SCALE GENOMIC DNA]</scope>
    <source>
        <strain evidence="7 8">NIES-3715</strain>
    </source>
</reference>
<evidence type="ECO:0000259" key="5">
    <source>
        <dbReference type="SMART" id="SM00864"/>
    </source>
</evidence>
<dbReference type="PRINTS" id="PR00423">
    <property type="entry name" value="CELLDVISFTSZ"/>
</dbReference>
<dbReference type="SUPFAM" id="SSF52490">
    <property type="entry name" value="Tubulin nucleotide-binding domain-like"/>
    <property type="match status" value="1"/>
</dbReference>
<name>A0AAD3CI88_9STRA</name>
<dbReference type="PANTHER" id="PTHR30314">
    <property type="entry name" value="CELL DIVISION PROTEIN FTSZ-RELATED"/>
    <property type="match status" value="1"/>
</dbReference>